<evidence type="ECO:0000313" key="1">
    <source>
        <dbReference type="EMBL" id="KAK3717020.1"/>
    </source>
</evidence>
<keyword evidence="2" id="KW-1185">Reference proteome</keyword>
<comment type="caution">
    <text evidence="1">The sequence shown here is derived from an EMBL/GenBank/DDBJ whole genome shotgun (WGS) entry which is preliminary data.</text>
</comment>
<evidence type="ECO:0000313" key="2">
    <source>
        <dbReference type="Proteomes" id="UP001281147"/>
    </source>
</evidence>
<proteinExistence type="predicted"/>
<name>A0ACC3NH92_9PEZI</name>
<reference evidence="1" key="1">
    <citation type="submission" date="2023-07" db="EMBL/GenBank/DDBJ databases">
        <title>Black Yeasts Isolated from many extreme environments.</title>
        <authorList>
            <person name="Coleine C."/>
            <person name="Stajich J.E."/>
            <person name="Selbmann L."/>
        </authorList>
    </citation>
    <scope>NUCLEOTIDE SEQUENCE</scope>
    <source>
        <strain evidence="1">CCFEE 5714</strain>
    </source>
</reference>
<protein>
    <submittedName>
        <fullName evidence="1">Uncharacterized protein</fullName>
    </submittedName>
</protein>
<gene>
    <name evidence="1" type="ORF">LTR37_006075</name>
</gene>
<dbReference type="EMBL" id="JAUTXU010000039">
    <property type="protein sequence ID" value="KAK3717020.1"/>
    <property type="molecule type" value="Genomic_DNA"/>
</dbReference>
<dbReference type="Proteomes" id="UP001281147">
    <property type="component" value="Unassembled WGS sequence"/>
</dbReference>
<sequence>MSLPHLPMLLYAHPSIFPAARRVVIYLEEKQLPSSVVVVVPPQDDEASRQYPPAQGTTVPRLAIKKKSRADDDAKDAECYEWLSQSNAILEFLEDLCDAHSDLSSSRVPSLRGGDDMVKRLRIRGVMAYTDEVFLYVAMCCLFASKPFNEMQQLGDLHAPSAKTLKDFVETRDMAKFNALVEETTDFEALASRKVGTATIADIDVYVLMTFGSDAYGIDIVGEHAGLRRLVEAFGKRKSAAIGVPEGMGGLRRFGRVRSEIFNPICKKTVRGMNGAMCGSGSLANAKQLES</sequence>
<organism evidence="1 2">
    <name type="scientific">Vermiconidia calcicola</name>
    <dbReference type="NCBI Taxonomy" id="1690605"/>
    <lineage>
        <taxon>Eukaryota</taxon>
        <taxon>Fungi</taxon>
        <taxon>Dikarya</taxon>
        <taxon>Ascomycota</taxon>
        <taxon>Pezizomycotina</taxon>
        <taxon>Dothideomycetes</taxon>
        <taxon>Dothideomycetidae</taxon>
        <taxon>Mycosphaerellales</taxon>
        <taxon>Extremaceae</taxon>
        <taxon>Vermiconidia</taxon>
    </lineage>
</organism>
<accession>A0ACC3NH92</accession>